<dbReference type="PANTHER" id="PTHR47991">
    <property type="entry name" value="OXOGLUTARATE/IRON-DEPENDENT DIOXYGENASE"/>
    <property type="match status" value="1"/>
</dbReference>
<dbReference type="InterPro" id="IPR026992">
    <property type="entry name" value="DIOX_N"/>
</dbReference>
<proteinExistence type="inferred from homology"/>
<evidence type="ECO:0000256" key="4">
    <source>
        <dbReference type="RuleBase" id="RU003682"/>
    </source>
</evidence>
<dbReference type="OrthoDB" id="288590at2759"/>
<dbReference type="GO" id="GO:0009805">
    <property type="term" value="P:coumarin biosynthetic process"/>
    <property type="evidence" value="ECO:0007669"/>
    <property type="project" value="UniProtKB-ARBA"/>
</dbReference>
<reference evidence="7" key="2">
    <citation type="submission" date="2025-08" db="UniProtKB">
        <authorList>
            <consortium name="RefSeq"/>
        </authorList>
    </citation>
    <scope>IDENTIFICATION</scope>
    <source>
        <tissue evidence="7">Leaves</tissue>
    </source>
</reference>
<dbReference type="GeneID" id="113710126"/>
<organism evidence="6 7">
    <name type="scientific">Coffea arabica</name>
    <name type="common">Arabian coffee</name>
    <dbReference type="NCBI Taxonomy" id="13443"/>
    <lineage>
        <taxon>Eukaryota</taxon>
        <taxon>Viridiplantae</taxon>
        <taxon>Streptophyta</taxon>
        <taxon>Embryophyta</taxon>
        <taxon>Tracheophyta</taxon>
        <taxon>Spermatophyta</taxon>
        <taxon>Magnoliopsida</taxon>
        <taxon>eudicotyledons</taxon>
        <taxon>Gunneridae</taxon>
        <taxon>Pentapetalae</taxon>
        <taxon>asterids</taxon>
        <taxon>lamiids</taxon>
        <taxon>Gentianales</taxon>
        <taxon>Rubiaceae</taxon>
        <taxon>Ixoroideae</taxon>
        <taxon>Gardenieae complex</taxon>
        <taxon>Bertiereae - Coffeeae clade</taxon>
        <taxon>Coffeeae</taxon>
        <taxon>Coffea</taxon>
    </lineage>
</organism>
<sequence length="358" mass="40829">MSSLDHENNTISLQELSKEPLLAVPPHYIQLDQESPCSSPSHLMPAIPIVDMESMTLGQAKDFELQKLHSSCKEWGVFQVVNHGVSSSVVEKLKYEIEEFYKLPLEEKMRYKLRPGDVEGYGQTIANLTDQNIDWGDRFLMVINPIHKRNPHLLPELPSSLREAMEAYFKETQKLAKVLFKLIGQALEIDKREMEDMFEDGLQLVRMNYYPPCPQPELVVGLRPHSDASGLSILLQVNGVEGLQVKKNGVWVPVNILPNAFVLHIGDVMEIFSNGIYKSIVHRATVNSVNERISIGMFFNPNLEVEIGPATSLINEKNPPQYKRMPMEQYVKNFFSRKLQSKTIIDQMRIKGEQPNTE</sequence>
<dbReference type="AlphaFoldDB" id="A0A6P6UE05"/>
<dbReference type="InterPro" id="IPR005123">
    <property type="entry name" value="Oxoglu/Fe-dep_dioxygenase_dom"/>
</dbReference>
<evidence type="ECO:0000256" key="2">
    <source>
        <dbReference type="ARBA" id="ARBA00022723"/>
    </source>
</evidence>
<dbReference type="Proteomes" id="UP001652660">
    <property type="component" value="Chromosome 9e"/>
</dbReference>
<dbReference type="Pfam" id="PF03171">
    <property type="entry name" value="2OG-FeII_Oxy"/>
    <property type="match status" value="1"/>
</dbReference>
<evidence type="ECO:0000256" key="1">
    <source>
        <dbReference type="ARBA" id="ARBA00008056"/>
    </source>
</evidence>
<evidence type="ECO:0000313" key="6">
    <source>
        <dbReference type="Proteomes" id="UP001652660"/>
    </source>
</evidence>
<dbReference type="GO" id="GO:0002238">
    <property type="term" value="P:response to molecule of fungal origin"/>
    <property type="evidence" value="ECO:0007669"/>
    <property type="project" value="UniProtKB-ARBA"/>
</dbReference>
<dbReference type="InterPro" id="IPR027443">
    <property type="entry name" value="IPNS-like_sf"/>
</dbReference>
<keyword evidence="4" id="KW-0560">Oxidoreductase</keyword>
<evidence type="ECO:0000256" key="3">
    <source>
        <dbReference type="ARBA" id="ARBA00023004"/>
    </source>
</evidence>
<dbReference type="InterPro" id="IPR050295">
    <property type="entry name" value="Plant_2OG-oxidoreductases"/>
</dbReference>
<gene>
    <name evidence="7" type="primary">LOC113710126</name>
</gene>
<name>A0A6P6UE05_COFAR</name>
<keyword evidence="2 4" id="KW-0479">Metal-binding</keyword>
<comment type="similarity">
    <text evidence="1 4">Belongs to the iron/ascorbate-dependent oxidoreductase family.</text>
</comment>
<protein>
    <submittedName>
        <fullName evidence="7">Protein SRG1-like</fullName>
    </submittedName>
</protein>
<dbReference type="RefSeq" id="XP_027088764.2">
    <property type="nucleotide sequence ID" value="XM_027232963.2"/>
</dbReference>
<dbReference type="Gene3D" id="2.60.120.330">
    <property type="entry name" value="B-lactam Antibiotic, Isopenicillin N Synthase, Chain"/>
    <property type="match status" value="1"/>
</dbReference>
<dbReference type="SUPFAM" id="SSF51197">
    <property type="entry name" value="Clavaminate synthase-like"/>
    <property type="match status" value="1"/>
</dbReference>
<keyword evidence="6" id="KW-1185">Reference proteome</keyword>
<evidence type="ECO:0000259" key="5">
    <source>
        <dbReference type="PROSITE" id="PS51471"/>
    </source>
</evidence>
<dbReference type="Pfam" id="PF14226">
    <property type="entry name" value="DIOX_N"/>
    <property type="match status" value="1"/>
</dbReference>
<dbReference type="GO" id="GO:0016706">
    <property type="term" value="F:2-oxoglutarate-dependent dioxygenase activity"/>
    <property type="evidence" value="ECO:0007669"/>
    <property type="project" value="UniProtKB-ARBA"/>
</dbReference>
<reference evidence="6" key="1">
    <citation type="journal article" date="2025" name="Foods">
        <title>Unveiling the Microbial Signatures of Arabica Coffee Cherries: Insights into Ripeness Specific Diversity, Functional Traits, and Implications for Quality and Safety.</title>
        <authorList>
            <consortium name="RefSeq"/>
            <person name="Tenea G.N."/>
            <person name="Cifuentes V."/>
            <person name="Reyes P."/>
            <person name="Cevallos-Vallejos M."/>
        </authorList>
    </citation>
    <scope>NUCLEOTIDE SEQUENCE [LARGE SCALE GENOMIC DNA]</scope>
</reference>
<evidence type="ECO:0000313" key="7">
    <source>
        <dbReference type="RefSeq" id="XP_027088764.2"/>
    </source>
</evidence>
<feature type="domain" description="Fe2OG dioxygenase" evidence="5">
    <location>
        <begin position="201"/>
        <end position="301"/>
    </location>
</feature>
<accession>A0A6P6UE05</accession>
<dbReference type="GO" id="GO:0046872">
    <property type="term" value="F:metal ion binding"/>
    <property type="evidence" value="ECO:0007669"/>
    <property type="project" value="UniProtKB-KW"/>
</dbReference>
<dbReference type="PROSITE" id="PS51471">
    <property type="entry name" value="FE2OG_OXY"/>
    <property type="match status" value="1"/>
</dbReference>
<keyword evidence="3 4" id="KW-0408">Iron</keyword>
<dbReference type="InterPro" id="IPR044861">
    <property type="entry name" value="IPNS-like_FE2OG_OXY"/>
</dbReference>